<evidence type="ECO:0000313" key="2">
    <source>
        <dbReference type="EMBL" id="CCB92181.1"/>
    </source>
</evidence>
<keyword evidence="1" id="KW-1133">Transmembrane helix</keyword>
<keyword evidence="1" id="KW-0812">Transmembrane</keyword>
<dbReference type="AlphaFoldDB" id="F8LFB3"/>
<feature type="transmembrane region" description="Helical" evidence="1">
    <location>
        <begin position="31"/>
        <end position="48"/>
    </location>
</feature>
<protein>
    <submittedName>
        <fullName evidence="2">Uncharacterized protein</fullName>
    </submittedName>
</protein>
<accession>F8LFB3</accession>
<dbReference type="EMBL" id="FR872662">
    <property type="protein sequence ID" value="CCB92181.1"/>
    <property type="molecule type" value="Genomic_DNA"/>
</dbReference>
<gene>
    <name evidence="2" type="ORF">WCH_CA13160</name>
</gene>
<sequence>MFAKFYKEKFTMNTDSLTIRSSITSSLYKKILFRGSFFSLLGFIPLLYGSLKMDVDTLSIWGIPLFFLGTALIMFGMLPYKRVTELQKHPNEIHLVGDKSIRYDHLGKKTLTVPLSAIQSMQYLEDADLYGIKLHFKKVLKEKVIVHDPRFSMERFEKASRKRHGCDLFFPYFSKRSFNQLKYPLAEDHAS</sequence>
<keyword evidence="1" id="KW-0472">Membrane</keyword>
<organism evidence="2">
    <name type="scientific">Waddlia chondrophila 2032/99</name>
    <dbReference type="NCBI Taxonomy" id="765953"/>
    <lineage>
        <taxon>Bacteria</taxon>
        <taxon>Pseudomonadati</taxon>
        <taxon>Chlamydiota</taxon>
        <taxon>Chlamydiia</taxon>
        <taxon>Parachlamydiales</taxon>
        <taxon>Waddliaceae</taxon>
        <taxon>Waddlia</taxon>
    </lineage>
</organism>
<name>F8LFB3_9BACT</name>
<feature type="transmembrane region" description="Helical" evidence="1">
    <location>
        <begin position="60"/>
        <end position="80"/>
    </location>
</feature>
<evidence type="ECO:0000256" key="1">
    <source>
        <dbReference type="SAM" id="Phobius"/>
    </source>
</evidence>
<reference evidence="2" key="1">
    <citation type="submission" date="2011-05" db="EMBL/GenBank/DDBJ databases">
        <title>Unity in variety -- the pan-genome of the Chlamydiae.</title>
        <authorList>
            <person name="Collingro A."/>
            <person name="Tischler P."/>
            <person name="Weinmaier T."/>
            <person name="Penz T."/>
            <person name="Heinz E."/>
            <person name="Brunham R.C."/>
            <person name="Read T.D."/>
            <person name="Bavoil P.M."/>
            <person name="Sachse K."/>
            <person name="Kahane S."/>
            <person name="Friedman M.G."/>
            <person name="Rattei T."/>
            <person name="Myers G.S.A."/>
            <person name="Horn M."/>
        </authorList>
    </citation>
    <scope>NUCLEOTIDE SEQUENCE</scope>
    <source>
        <strain evidence="2">2032/99</strain>
    </source>
</reference>
<proteinExistence type="predicted"/>